<feature type="transmembrane region" description="Helical" evidence="1">
    <location>
        <begin position="12"/>
        <end position="37"/>
    </location>
</feature>
<keyword evidence="1" id="KW-0472">Membrane</keyword>
<keyword evidence="1" id="KW-0812">Transmembrane</keyword>
<proteinExistence type="predicted"/>
<keyword evidence="1" id="KW-1133">Transmembrane helix</keyword>
<dbReference type="EMBL" id="OZ034813">
    <property type="protein sequence ID" value="CAL1356705.1"/>
    <property type="molecule type" value="Genomic_DNA"/>
</dbReference>
<gene>
    <name evidence="2" type="ORF">LTRI10_LOCUS4385</name>
</gene>
<evidence type="ECO:0000313" key="3">
    <source>
        <dbReference type="Proteomes" id="UP001497516"/>
    </source>
</evidence>
<protein>
    <submittedName>
        <fullName evidence="2">Uncharacterized protein</fullName>
    </submittedName>
</protein>
<keyword evidence="3" id="KW-1185">Reference proteome</keyword>
<reference evidence="2 3" key="1">
    <citation type="submission" date="2024-04" db="EMBL/GenBank/DDBJ databases">
        <authorList>
            <person name="Fracassetti M."/>
        </authorList>
    </citation>
    <scope>NUCLEOTIDE SEQUENCE [LARGE SCALE GENOMIC DNA]</scope>
</reference>
<evidence type="ECO:0000256" key="1">
    <source>
        <dbReference type="SAM" id="Phobius"/>
    </source>
</evidence>
<dbReference type="Proteomes" id="UP001497516">
    <property type="component" value="Chromosome 1"/>
</dbReference>
<feature type="transmembrane region" description="Helical" evidence="1">
    <location>
        <begin position="57"/>
        <end position="76"/>
    </location>
</feature>
<sequence>MSSSSRGPSPMVPLLVVGALGMVILGPIPMTAIALLLSWCLPIFGSSSSSSEYDGEGYTLGALILILFFFVLYALLRGDGN</sequence>
<organism evidence="2 3">
    <name type="scientific">Linum trigynum</name>
    <dbReference type="NCBI Taxonomy" id="586398"/>
    <lineage>
        <taxon>Eukaryota</taxon>
        <taxon>Viridiplantae</taxon>
        <taxon>Streptophyta</taxon>
        <taxon>Embryophyta</taxon>
        <taxon>Tracheophyta</taxon>
        <taxon>Spermatophyta</taxon>
        <taxon>Magnoliopsida</taxon>
        <taxon>eudicotyledons</taxon>
        <taxon>Gunneridae</taxon>
        <taxon>Pentapetalae</taxon>
        <taxon>rosids</taxon>
        <taxon>fabids</taxon>
        <taxon>Malpighiales</taxon>
        <taxon>Linaceae</taxon>
        <taxon>Linum</taxon>
    </lineage>
</organism>
<accession>A0AAV2CLT6</accession>
<name>A0AAV2CLT6_9ROSI</name>
<dbReference type="AlphaFoldDB" id="A0AAV2CLT6"/>
<evidence type="ECO:0000313" key="2">
    <source>
        <dbReference type="EMBL" id="CAL1356705.1"/>
    </source>
</evidence>